<keyword evidence="2 5" id="KW-0378">Hydrolase</keyword>
<evidence type="ECO:0000256" key="4">
    <source>
        <dbReference type="PROSITE-ProRule" id="PRU00742"/>
    </source>
</evidence>
<dbReference type="EC" id="3.5.3.1" evidence="5"/>
<dbReference type="GeneID" id="92991122"/>
<accession>A0A1R0FBH7</accession>
<proteinExistence type="inferred from homology"/>
<dbReference type="Proteomes" id="UP000187344">
    <property type="component" value="Unassembled WGS sequence"/>
</dbReference>
<dbReference type="CDD" id="cd09999">
    <property type="entry name" value="Arginase-like_1"/>
    <property type="match status" value="1"/>
</dbReference>
<sequence length="289" mass="31987">MTQSKTIRLVMPQWQGGDNPLYHLGAELLDYLAPSTKTPSFTVPVTKPGMPLKNENGIMGRGEIVKQLQSAYAIINREKPDKIVMFGGDCLVDLAPFSYLSTVYGQSFGILWIDAHPDVMTPKQFAHSHAHVLGALMGNGDPDLIKDVKTPVPARKVMIAGIHHPTDYEKQFLKDHDIAMISPEQLKTSDQPVLEWIKNQNIKYLAIHIDLDVLDFHLFHALLMAEPGVGADKYAGIAEGRLTMDNVVKLVKDVNEITTIVGVGIAEHLPWDALHLKNMLAELPLINGH</sequence>
<keyword evidence="1" id="KW-0479">Metal-binding</keyword>
<evidence type="ECO:0000313" key="6">
    <source>
        <dbReference type="Proteomes" id="UP000187344"/>
    </source>
</evidence>
<dbReference type="RefSeq" id="WP_075869902.1">
    <property type="nucleotide sequence ID" value="NZ_LXYT01000001.1"/>
</dbReference>
<dbReference type="PANTHER" id="PTHR43782">
    <property type="entry name" value="ARGINASE"/>
    <property type="match status" value="1"/>
</dbReference>
<dbReference type="OrthoDB" id="9788689at2"/>
<comment type="similarity">
    <text evidence="4">Belongs to the arginase family.</text>
</comment>
<dbReference type="InterPro" id="IPR023696">
    <property type="entry name" value="Ureohydrolase_dom_sf"/>
</dbReference>
<keyword evidence="6" id="KW-1185">Reference proteome</keyword>
<evidence type="ECO:0000313" key="5">
    <source>
        <dbReference type="EMBL" id="OLY44252.1"/>
    </source>
</evidence>
<protein>
    <submittedName>
        <fullName evidence="5">Arginase</fullName>
        <ecNumber evidence="5">3.5.3.1</ecNumber>
    </submittedName>
</protein>
<comment type="caution">
    <text evidence="5">The sequence shown here is derived from an EMBL/GenBank/DDBJ whole genome shotgun (WGS) entry which is preliminary data.</text>
</comment>
<evidence type="ECO:0000256" key="3">
    <source>
        <dbReference type="ARBA" id="ARBA00023211"/>
    </source>
</evidence>
<dbReference type="Gene3D" id="3.40.800.10">
    <property type="entry name" value="Ureohydrolase domain"/>
    <property type="match status" value="1"/>
</dbReference>
<dbReference type="SUPFAM" id="SSF52768">
    <property type="entry name" value="Arginase/deacetylase"/>
    <property type="match status" value="1"/>
</dbReference>
<gene>
    <name evidence="5" type="ORF">PEB0149_017190</name>
</gene>
<keyword evidence="3" id="KW-0464">Manganese</keyword>
<dbReference type="Pfam" id="PF00491">
    <property type="entry name" value="Arginase"/>
    <property type="match status" value="1"/>
</dbReference>
<dbReference type="GO" id="GO:0004053">
    <property type="term" value="F:arginase activity"/>
    <property type="evidence" value="ECO:0007669"/>
    <property type="project" value="UniProtKB-EC"/>
</dbReference>
<dbReference type="EMBL" id="LXYT01000001">
    <property type="protein sequence ID" value="OLY44252.1"/>
    <property type="molecule type" value="Genomic_DNA"/>
</dbReference>
<dbReference type="GO" id="GO:0030145">
    <property type="term" value="F:manganese ion binding"/>
    <property type="evidence" value="ECO:0007669"/>
    <property type="project" value="TreeGrafter"/>
</dbReference>
<evidence type="ECO:0000256" key="2">
    <source>
        <dbReference type="ARBA" id="ARBA00022801"/>
    </source>
</evidence>
<dbReference type="PROSITE" id="PS51409">
    <property type="entry name" value="ARGINASE_2"/>
    <property type="match status" value="1"/>
</dbReference>
<dbReference type="GO" id="GO:0005829">
    <property type="term" value="C:cytosol"/>
    <property type="evidence" value="ECO:0007669"/>
    <property type="project" value="TreeGrafter"/>
</dbReference>
<organism evidence="5 6">
    <name type="scientific">Bartonella apis</name>
    <dbReference type="NCBI Taxonomy" id="1686310"/>
    <lineage>
        <taxon>Bacteria</taxon>
        <taxon>Pseudomonadati</taxon>
        <taxon>Pseudomonadota</taxon>
        <taxon>Alphaproteobacteria</taxon>
        <taxon>Hyphomicrobiales</taxon>
        <taxon>Bartonellaceae</taxon>
        <taxon>Bartonella</taxon>
    </lineage>
</organism>
<name>A0A1R0FBH7_9HYPH</name>
<dbReference type="AlphaFoldDB" id="A0A1R0FBH7"/>
<dbReference type="PANTHER" id="PTHR43782:SF3">
    <property type="entry name" value="ARGINASE"/>
    <property type="match status" value="1"/>
</dbReference>
<dbReference type="InterPro" id="IPR006035">
    <property type="entry name" value="Ureohydrolase"/>
</dbReference>
<reference evidence="5 6" key="1">
    <citation type="submission" date="2016-12" db="EMBL/GenBank/DDBJ databases">
        <title>Comparative genomics of Bartonella apis.</title>
        <authorList>
            <person name="Engel P."/>
        </authorList>
    </citation>
    <scope>NUCLEOTIDE SEQUENCE [LARGE SCALE GENOMIC DNA]</scope>
    <source>
        <strain evidence="5 6">PEB0149</strain>
    </source>
</reference>
<evidence type="ECO:0000256" key="1">
    <source>
        <dbReference type="ARBA" id="ARBA00022723"/>
    </source>
</evidence>